<keyword evidence="6" id="KW-1185">Reference proteome</keyword>
<dbReference type="SUPFAM" id="SSF56784">
    <property type="entry name" value="HAD-like"/>
    <property type="match status" value="1"/>
</dbReference>
<evidence type="ECO:0000259" key="2">
    <source>
        <dbReference type="Pfam" id="PF03632"/>
    </source>
</evidence>
<dbReference type="InterPro" id="IPR036412">
    <property type="entry name" value="HAD-like_sf"/>
</dbReference>
<dbReference type="SFLD" id="SFLDS00003">
    <property type="entry name" value="Haloacid_Dehalogenase"/>
    <property type="match status" value="1"/>
</dbReference>
<dbReference type="InterPro" id="IPR011013">
    <property type="entry name" value="Gal_mutarotase_sf_dom"/>
</dbReference>
<evidence type="ECO:0000313" key="6">
    <source>
        <dbReference type="Proteomes" id="UP001174210"/>
    </source>
</evidence>
<organism evidence="5 6">
    <name type="scientific">Leifsonia virtsii</name>
    <dbReference type="NCBI Taxonomy" id="3035915"/>
    <lineage>
        <taxon>Bacteria</taxon>
        <taxon>Bacillati</taxon>
        <taxon>Actinomycetota</taxon>
        <taxon>Actinomycetes</taxon>
        <taxon>Micrococcales</taxon>
        <taxon>Microbacteriaceae</taxon>
        <taxon>Leifsonia</taxon>
    </lineage>
</organism>
<feature type="domain" description="Glycoside hydrolase family 65 N-terminal" evidence="4">
    <location>
        <begin position="257"/>
        <end position="494"/>
    </location>
</feature>
<protein>
    <submittedName>
        <fullName evidence="5">HAD-IA family hydrolase</fullName>
    </submittedName>
</protein>
<dbReference type="PANTHER" id="PTHR11051">
    <property type="entry name" value="GLYCOSYL HYDROLASE-RELATED"/>
    <property type="match status" value="1"/>
</dbReference>
<sequence length="1027" mass="111561">MDVLLDLPVTAAVLDLDGVLTLTRDLHARAWAALFQEELPRLAPDAAPFAPADYERWVDGRSREDGIRTFLASRGVVGERSPAALVARLAERKQRLFQDLLGGSDGIPLVAGAVPFLTALEAAGMRIAVATASRNAQAILDRTPFRPFLDEVVDGEVARELGLASKPDPALFLEACRRLGVRAGDALLVEDSEAGVRAARAGGFGLVVGIAPMPRRAAALRRAGADAVVADLGALGATASSRIVRTGAPDSWVLEFTGYDPAEEGTRESLCTLSSGYQAVRGAAEEATVDGIHRPGASLAGVYDTSGDDPDADDRLVDAPSWLPLLLRVDDGEWFRIDDADVVAFRQDLDLRQGVLRRTVVARDERGRESVIRFRRIVSQGAPRLAAVEATVTARGWSGRLTVRSGIDASPTRTAAGRLSEVSPDTLLCTVETPGSGVHIGLAVRTRVFRDGGPATEPPQLVQDGPALFHEFTVDLEDGRSVAVEKIASVSTSRDRAIRSAAEAAQGTLARAPRFARLLDDHAEAWERLWTDFACEIRPEGEVDLALHLNTFHLLQTLAGVDSDLDAGVPARGLSGDGYGGHVFWDELFVYPVLTLRRPAVTRALLGYRRRRLPAARVAAAEAGHAGACFPWQSATTGEDVTPDRLFNPLTGSWMPDHSHLQRHVGLGIAYSVWQYYQLTGDADYLAEEGAELIVDIARYFASLAEWDEASGRYSIAGVMGPDEFHDGPPEHPGAGLTDNVYTNVMTAWVLLRAVDTARILSVRPDASAYASLSFSAGEVERWSHIAKRLRIVFNADGTLSQFAGYDGLATLDLDAYRGRYPNIQRLDLILNAEGDSTDRYQVSKQPDSLMLLYLFSAEELRELLKHLGYPLDADAVVRTVERYSRTSTYGSTLSNVVHSWLEARRDRSRSWEFLERTLQSDLSDIQGGTTKQGIHLAAMAGSVDLLTRCYAGLEARADMLWFHPLLPAELDSLAFTIVYRGHRLAVTITQDLLRIASAPGFADPVRIVVEGQPVLLHTGETRELEL</sequence>
<dbReference type="SUPFAM" id="SSF48208">
    <property type="entry name" value="Six-hairpin glycosidases"/>
    <property type="match status" value="1"/>
</dbReference>
<dbReference type="InterPro" id="IPR006439">
    <property type="entry name" value="HAD-SF_hydro_IA"/>
</dbReference>
<keyword evidence="5" id="KW-0378">Hydrolase</keyword>
<reference evidence="5" key="1">
    <citation type="submission" date="2023-03" db="EMBL/GenBank/DDBJ databases">
        <title>MT1 and MT2 Draft Genomes of Novel Species.</title>
        <authorList>
            <person name="Venkateswaran K."/>
        </authorList>
    </citation>
    <scope>NUCLEOTIDE SEQUENCE</scope>
    <source>
        <strain evidence="5">F6_8S_P_1A</strain>
    </source>
</reference>
<dbReference type="Gene3D" id="2.60.420.10">
    <property type="entry name" value="Maltose phosphorylase, domain 3"/>
    <property type="match status" value="1"/>
</dbReference>
<feature type="domain" description="Glycoside hydrolase family 65 central catalytic" evidence="2">
    <location>
        <begin position="549"/>
        <end position="944"/>
    </location>
</feature>
<dbReference type="InterPro" id="IPR005195">
    <property type="entry name" value="Glyco_hydro_65_M"/>
</dbReference>
<dbReference type="InterPro" id="IPR008928">
    <property type="entry name" value="6-hairpin_glycosidase_sf"/>
</dbReference>
<gene>
    <name evidence="5" type="ORF">P5G59_08270</name>
</gene>
<evidence type="ECO:0000313" key="5">
    <source>
        <dbReference type="EMBL" id="MDN4597134.1"/>
    </source>
</evidence>
<dbReference type="SUPFAM" id="SSF74650">
    <property type="entry name" value="Galactose mutarotase-like"/>
    <property type="match status" value="1"/>
</dbReference>
<dbReference type="RefSeq" id="WP_301217828.1">
    <property type="nucleotide sequence ID" value="NZ_JAROCB010000002.1"/>
</dbReference>
<dbReference type="InterPro" id="IPR023214">
    <property type="entry name" value="HAD_sf"/>
</dbReference>
<feature type="domain" description="Glycoside hydrolase family 65 C-terminal" evidence="3">
    <location>
        <begin position="954"/>
        <end position="1017"/>
    </location>
</feature>
<dbReference type="GO" id="GO:0016787">
    <property type="term" value="F:hydrolase activity"/>
    <property type="evidence" value="ECO:0007669"/>
    <property type="project" value="UniProtKB-KW"/>
</dbReference>
<dbReference type="InterPro" id="IPR023198">
    <property type="entry name" value="PGP-like_dom2"/>
</dbReference>
<dbReference type="Gene3D" id="3.40.50.1000">
    <property type="entry name" value="HAD superfamily/HAD-like"/>
    <property type="match status" value="1"/>
</dbReference>
<dbReference type="InterPro" id="IPR005196">
    <property type="entry name" value="Glyco_hydro_65_N"/>
</dbReference>
<name>A0ABT8IYM7_9MICO</name>
<dbReference type="Pfam" id="PF03633">
    <property type="entry name" value="Glyco_hydro_65C"/>
    <property type="match status" value="1"/>
</dbReference>
<accession>A0ABT8IYM7</accession>
<dbReference type="NCBIfam" id="TIGR01509">
    <property type="entry name" value="HAD-SF-IA-v3"/>
    <property type="match status" value="1"/>
</dbReference>
<dbReference type="Pfam" id="PF03632">
    <property type="entry name" value="Glyco_hydro_65m"/>
    <property type="match status" value="1"/>
</dbReference>
<evidence type="ECO:0000256" key="1">
    <source>
        <dbReference type="ARBA" id="ARBA00023295"/>
    </source>
</evidence>
<dbReference type="InterPro" id="IPR012341">
    <property type="entry name" value="6hp_glycosidase-like_sf"/>
</dbReference>
<dbReference type="InterPro" id="IPR005194">
    <property type="entry name" value="Glyco_hydro_65_C"/>
</dbReference>
<dbReference type="Gene3D" id="2.70.98.40">
    <property type="entry name" value="Glycoside hydrolase, family 65, N-terminal domain"/>
    <property type="match status" value="1"/>
</dbReference>
<keyword evidence="1" id="KW-0326">Glycosidase</keyword>
<dbReference type="Gene3D" id="1.50.10.10">
    <property type="match status" value="1"/>
</dbReference>
<evidence type="ECO:0000259" key="4">
    <source>
        <dbReference type="Pfam" id="PF03636"/>
    </source>
</evidence>
<dbReference type="Gene3D" id="1.10.150.240">
    <property type="entry name" value="Putative phosphatase, domain 2"/>
    <property type="match status" value="1"/>
</dbReference>
<evidence type="ECO:0000259" key="3">
    <source>
        <dbReference type="Pfam" id="PF03633"/>
    </source>
</evidence>
<dbReference type="Proteomes" id="UP001174210">
    <property type="component" value="Unassembled WGS sequence"/>
</dbReference>
<proteinExistence type="predicted"/>
<dbReference type="SFLD" id="SFLDG01129">
    <property type="entry name" value="C1.5:_HAD__Beta-PGM__Phosphata"/>
    <property type="match status" value="1"/>
</dbReference>
<dbReference type="InterPro" id="IPR037018">
    <property type="entry name" value="GH65_N"/>
</dbReference>
<dbReference type="Pfam" id="PF00702">
    <property type="entry name" value="Hydrolase"/>
    <property type="match status" value="1"/>
</dbReference>
<comment type="caution">
    <text evidence="5">The sequence shown here is derived from an EMBL/GenBank/DDBJ whole genome shotgun (WGS) entry which is preliminary data.</text>
</comment>
<dbReference type="PANTHER" id="PTHR11051:SF8">
    <property type="entry name" value="PROTEIN-GLUCOSYLGALACTOSYLHYDROXYLYSINE GLUCOSIDASE"/>
    <property type="match status" value="1"/>
</dbReference>
<dbReference type="Pfam" id="PF03636">
    <property type="entry name" value="Glyco_hydro_65N"/>
    <property type="match status" value="1"/>
</dbReference>
<dbReference type="EMBL" id="JAROCB010000002">
    <property type="protein sequence ID" value="MDN4597134.1"/>
    <property type="molecule type" value="Genomic_DNA"/>
</dbReference>